<dbReference type="RefSeq" id="WP_008951582.1">
    <property type="nucleotide sequence ID" value="NZ_AHTH01000049.1"/>
</dbReference>
<evidence type="ECO:0000256" key="1">
    <source>
        <dbReference type="SAM" id="MobiDB-lite"/>
    </source>
</evidence>
<sequence>MKTKFATAFTVLAWLGNWWLILWINFAAELSLLMHLVAIPVLLLSTAFGVGKLLEQRQTRPRRTLRVKSQAQPTPARVQLNTRARLQH</sequence>
<evidence type="ECO:0000313" key="4">
    <source>
        <dbReference type="Proteomes" id="UP000012046"/>
    </source>
</evidence>
<proteinExistence type="predicted"/>
<keyword evidence="2" id="KW-1133">Transmembrane helix</keyword>
<reference evidence="3 4" key="1">
    <citation type="journal article" date="2012" name="J. Bacteriol.">
        <title>Genome Sequence of Extracellular-Protease-Producing Alishewanella jeotgali Isolated from Traditional Korean Fermented Seafood.</title>
        <authorList>
            <person name="Jung J."/>
            <person name="Chun J."/>
            <person name="Park W."/>
        </authorList>
    </citation>
    <scope>NUCLEOTIDE SEQUENCE [LARGE SCALE GENOMIC DNA]</scope>
    <source>
        <strain evidence="3 4">KCTC 22429</strain>
    </source>
</reference>
<accession>H3ZI25</accession>
<evidence type="ECO:0000256" key="2">
    <source>
        <dbReference type="SAM" id="Phobius"/>
    </source>
</evidence>
<dbReference type="Proteomes" id="UP000012046">
    <property type="component" value="Unassembled WGS sequence"/>
</dbReference>
<organism evidence="3 4">
    <name type="scientific">Alishewanella jeotgali KCTC 22429</name>
    <dbReference type="NCBI Taxonomy" id="1129374"/>
    <lineage>
        <taxon>Bacteria</taxon>
        <taxon>Pseudomonadati</taxon>
        <taxon>Pseudomonadota</taxon>
        <taxon>Gammaproteobacteria</taxon>
        <taxon>Alteromonadales</taxon>
        <taxon>Alteromonadaceae</taxon>
        <taxon>Alishewanella</taxon>
    </lineage>
</organism>
<keyword evidence="2" id="KW-0812">Transmembrane</keyword>
<dbReference type="STRING" id="1129374.AJE_15179"/>
<comment type="caution">
    <text evidence="3">The sequence shown here is derived from an EMBL/GenBank/DDBJ whole genome shotgun (WGS) entry which is preliminary data.</text>
</comment>
<feature type="transmembrane region" description="Helical" evidence="2">
    <location>
        <begin position="7"/>
        <end position="26"/>
    </location>
</feature>
<feature type="transmembrane region" description="Helical" evidence="2">
    <location>
        <begin position="32"/>
        <end position="54"/>
    </location>
</feature>
<name>H3ZI25_9ALTE</name>
<dbReference type="PATRIC" id="fig|1129374.4.peg.3004"/>
<gene>
    <name evidence="3" type="ORF">AJE_15179</name>
</gene>
<evidence type="ECO:0000313" key="3">
    <source>
        <dbReference type="EMBL" id="EHR39667.1"/>
    </source>
</evidence>
<keyword evidence="2" id="KW-0472">Membrane</keyword>
<keyword evidence="4" id="KW-1185">Reference proteome</keyword>
<feature type="compositionally biased region" description="Polar residues" evidence="1">
    <location>
        <begin position="67"/>
        <end position="88"/>
    </location>
</feature>
<protein>
    <submittedName>
        <fullName evidence="3">Uncharacterized protein</fullName>
    </submittedName>
</protein>
<dbReference type="AlphaFoldDB" id="H3ZI25"/>
<dbReference type="EMBL" id="AHTH01000049">
    <property type="protein sequence ID" value="EHR39667.1"/>
    <property type="molecule type" value="Genomic_DNA"/>
</dbReference>
<feature type="region of interest" description="Disordered" evidence="1">
    <location>
        <begin position="61"/>
        <end position="88"/>
    </location>
</feature>